<accession>A0A212JGB7</accession>
<sequence>MKKPDLSFNHYFPFYTRKITGVKKYYYCIETIMHISAEFGILISIGYKQKNMDSICIMRITDRTRLFDIAINAIHISYTDFAEDVKTAYRYISAALRTLSPEPAYRETLMLSTYFKFNPVLKLEVNHWHREIKLSYGSFEYKIMDGKKVENNEPVDDGSEEYTLLKRVSATLRVIENHRTYQEIANNYFEKQLDDEWDCYTGYFAAPKCIRKNEYRV</sequence>
<proteinExistence type="predicted"/>
<evidence type="ECO:0000313" key="1">
    <source>
        <dbReference type="EMBL" id="SBV98496.1"/>
    </source>
</evidence>
<reference evidence="1" key="1">
    <citation type="submission" date="2016-04" db="EMBL/GenBank/DDBJ databases">
        <authorList>
            <person name="Evans L.H."/>
            <person name="Alamgir A."/>
            <person name="Owens N."/>
            <person name="Weber N.D."/>
            <person name="Virtaneva K."/>
            <person name="Barbian K."/>
            <person name="Babar A."/>
            <person name="Rosenke K."/>
        </authorList>
    </citation>
    <scope>NUCLEOTIDE SEQUENCE</scope>
    <source>
        <strain evidence="1">86-1</strain>
    </source>
</reference>
<name>A0A212JGB7_9BACT</name>
<dbReference type="EMBL" id="FLUM01000001">
    <property type="protein sequence ID" value="SBV98496.1"/>
    <property type="molecule type" value="Genomic_DNA"/>
</dbReference>
<protein>
    <submittedName>
        <fullName evidence="1">Uncharacterized protein</fullName>
    </submittedName>
</protein>
<dbReference type="RefSeq" id="WP_296940836.1">
    <property type="nucleotide sequence ID" value="NZ_LT599032.1"/>
</dbReference>
<organism evidence="1">
    <name type="scientific">uncultured Dysgonomonas sp</name>
    <dbReference type="NCBI Taxonomy" id="206096"/>
    <lineage>
        <taxon>Bacteria</taxon>
        <taxon>Pseudomonadati</taxon>
        <taxon>Bacteroidota</taxon>
        <taxon>Bacteroidia</taxon>
        <taxon>Bacteroidales</taxon>
        <taxon>Dysgonomonadaceae</taxon>
        <taxon>Dysgonomonas</taxon>
        <taxon>environmental samples</taxon>
    </lineage>
</organism>
<dbReference type="AlphaFoldDB" id="A0A212JGB7"/>
<gene>
    <name evidence="1" type="ORF">KL86DYS1_12188</name>
</gene>